<organism evidence="1 2">
    <name type="scientific">Onchocerca flexuosa</name>
    <dbReference type="NCBI Taxonomy" id="387005"/>
    <lineage>
        <taxon>Eukaryota</taxon>
        <taxon>Metazoa</taxon>
        <taxon>Ecdysozoa</taxon>
        <taxon>Nematoda</taxon>
        <taxon>Chromadorea</taxon>
        <taxon>Rhabditida</taxon>
        <taxon>Spirurina</taxon>
        <taxon>Spiruromorpha</taxon>
        <taxon>Filarioidea</taxon>
        <taxon>Onchocercidae</taxon>
        <taxon>Onchocerca</taxon>
    </lineage>
</organism>
<sequence>MFTRRNVCCNISVVERMRKELESQFLKSKSRYQFNIDRIAEKYCGSNKRDLALEALQRNFGEACISSPIIGLKDKSYKAICRHLNKVRNLRRNLKDLYIRILVIEIRAKVLLKITENLEAIPVFNSTTPPNIVSMLTDSVKEEKYRLEVKRLRVGPSSCRVIDVITSPIKEGPVEIHYELCTMANSALDLYDAQSSSNMERFTITKNGKFLEAWFSNAQRYWTNTNFVRDHSLRWRTAYNARRNTHHNLGYVNMSDH</sequence>
<protein>
    <submittedName>
        <fullName evidence="1">Uncharacterized protein</fullName>
    </submittedName>
</protein>
<dbReference type="EMBL" id="KZ270013">
    <property type="protein sequence ID" value="OZC08195.1"/>
    <property type="molecule type" value="Genomic_DNA"/>
</dbReference>
<accession>A0A238BU24</accession>
<keyword evidence="2" id="KW-1185">Reference proteome</keyword>
<evidence type="ECO:0000313" key="1">
    <source>
        <dbReference type="EMBL" id="OZC08195.1"/>
    </source>
</evidence>
<reference evidence="1 2" key="1">
    <citation type="submission" date="2015-12" db="EMBL/GenBank/DDBJ databases">
        <title>Draft genome of the nematode, Onchocerca flexuosa.</title>
        <authorList>
            <person name="Mitreva M."/>
        </authorList>
    </citation>
    <scope>NUCLEOTIDE SEQUENCE [LARGE SCALE GENOMIC DNA]</scope>
    <source>
        <strain evidence="1">Red Deer</strain>
    </source>
</reference>
<gene>
    <name evidence="1" type="ORF">X798_04811</name>
</gene>
<dbReference type="AlphaFoldDB" id="A0A238BU24"/>
<dbReference type="OrthoDB" id="5796535at2759"/>
<proteinExistence type="predicted"/>
<dbReference type="Proteomes" id="UP000242913">
    <property type="component" value="Unassembled WGS sequence"/>
</dbReference>
<name>A0A238BU24_9BILA</name>
<evidence type="ECO:0000313" key="2">
    <source>
        <dbReference type="Proteomes" id="UP000242913"/>
    </source>
</evidence>